<feature type="compositionally biased region" description="Low complexity" evidence="1">
    <location>
        <begin position="24"/>
        <end position="33"/>
    </location>
</feature>
<dbReference type="HOGENOM" id="CLU_1045809_0_0_1"/>
<protein>
    <submittedName>
        <fullName evidence="2">Uncharacterized protein</fullName>
    </submittedName>
</protein>
<evidence type="ECO:0000313" key="2">
    <source>
        <dbReference type="EMBL" id="EUC39927.1"/>
    </source>
</evidence>
<proteinExistence type="predicted"/>
<sequence>MPPPPPRSMPSPSHTVPPPPTPTAPSSTPVPATAGYSHTIPLLPPSGIPPELFDYAVGCAVDCAVRHVVNDAVDHAVNRAVDRAIDDIYDLHVGRQDWSEHGTVRLTSVQHAMLSKTSPSQWKGFGPIDMELLDLSGRLCFTQHCGDSPASSFVENLLRVTQDMAGKTQEGSSLYWNHSVVLFLNKRVKVEVDGKSHSGLFVGATTLETPGGPPLPFGVYRIQLSGSTELILDLLKSGIDGTWIHELSETANETVDNEGFEEMTDC</sequence>
<evidence type="ECO:0000256" key="1">
    <source>
        <dbReference type="SAM" id="MobiDB-lite"/>
    </source>
</evidence>
<accession>W6YL54</accession>
<keyword evidence="3" id="KW-1185">Reference proteome</keyword>
<dbReference type="EMBL" id="KI964221">
    <property type="protein sequence ID" value="EUC39927.1"/>
    <property type="molecule type" value="Genomic_DNA"/>
</dbReference>
<dbReference type="KEGG" id="bor:COCMIDRAFT_10084"/>
<reference evidence="2 3" key="1">
    <citation type="journal article" date="2013" name="PLoS Genet.">
        <title>Comparative genome structure, secondary metabolite, and effector coding capacity across Cochliobolus pathogens.</title>
        <authorList>
            <person name="Condon B.J."/>
            <person name="Leng Y."/>
            <person name="Wu D."/>
            <person name="Bushley K.E."/>
            <person name="Ohm R.A."/>
            <person name="Otillar R."/>
            <person name="Martin J."/>
            <person name="Schackwitz W."/>
            <person name="Grimwood J."/>
            <person name="MohdZainudin N."/>
            <person name="Xue C."/>
            <person name="Wang R."/>
            <person name="Manning V.A."/>
            <person name="Dhillon B."/>
            <person name="Tu Z.J."/>
            <person name="Steffenson B.J."/>
            <person name="Salamov A."/>
            <person name="Sun H."/>
            <person name="Lowry S."/>
            <person name="LaButti K."/>
            <person name="Han J."/>
            <person name="Copeland A."/>
            <person name="Lindquist E."/>
            <person name="Barry K."/>
            <person name="Schmutz J."/>
            <person name="Baker S.E."/>
            <person name="Ciuffetti L.M."/>
            <person name="Grigoriev I.V."/>
            <person name="Zhong S."/>
            <person name="Turgeon B.G."/>
        </authorList>
    </citation>
    <scope>NUCLEOTIDE SEQUENCE [LARGE SCALE GENOMIC DNA]</scope>
    <source>
        <strain evidence="2 3">ATCC 44560</strain>
    </source>
</reference>
<feature type="compositionally biased region" description="Pro residues" evidence="1">
    <location>
        <begin position="1"/>
        <end position="23"/>
    </location>
</feature>
<organism evidence="2 3">
    <name type="scientific">Bipolaris oryzae ATCC 44560</name>
    <dbReference type="NCBI Taxonomy" id="930090"/>
    <lineage>
        <taxon>Eukaryota</taxon>
        <taxon>Fungi</taxon>
        <taxon>Dikarya</taxon>
        <taxon>Ascomycota</taxon>
        <taxon>Pezizomycotina</taxon>
        <taxon>Dothideomycetes</taxon>
        <taxon>Pleosporomycetidae</taxon>
        <taxon>Pleosporales</taxon>
        <taxon>Pleosporineae</taxon>
        <taxon>Pleosporaceae</taxon>
        <taxon>Bipolaris</taxon>
    </lineage>
</organism>
<evidence type="ECO:0000313" key="3">
    <source>
        <dbReference type="Proteomes" id="UP000054032"/>
    </source>
</evidence>
<name>W6YL54_COCMI</name>
<dbReference type="AlphaFoldDB" id="W6YL54"/>
<feature type="region of interest" description="Disordered" evidence="1">
    <location>
        <begin position="1"/>
        <end position="33"/>
    </location>
</feature>
<gene>
    <name evidence="2" type="ORF">COCMIDRAFT_10084</name>
</gene>
<dbReference type="Proteomes" id="UP000054032">
    <property type="component" value="Unassembled WGS sequence"/>
</dbReference>
<dbReference type="GeneID" id="19117754"/>
<dbReference type="RefSeq" id="XP_007693554.1">
    <property type="nucleotide sequence ID" value="XM_007695364.1"/>
</dbReference>